<comment type="caution">
    <text evidence="1">The sequence shown here is derived from an EMBL/GenBank/DDBJ whole genome shotgun (WGS) entry which is preliminary data.</text>
</comment>
<protein>
    <submittedName>
        <fullName evidence="1">Homoserine kinase</fullName>
    </submittedName>
</protein>
<accession>A0ACC8X8F5</accession>
<evidence type="ECO:0000313" key="1">
    <source>
        <dbReference type="EMBL" id="ONI38292.1"/>
    </source>
</evidence>
<evidence type="ECO:0000313" key="2">
    <source>
        <dbReference type="Proteomes" id="UP000188605"/>
    </source>
</evidence>
<dbReference type="Proteomes" id="UP000188605">
    <property type="component" value="Unassembled WGS sequence"/>
</dbReference>
<reference evidence="1" key="1">
    <citation type="submission" date="2016-08" db="EMBL/GenBank/DDBJ databases">
        <authorList>
            <person name="Ngugi D.K."/>
            <person name="Miyake S."/>
            <person name="Stingl U."/>
        </authorList>
    </citation>
    <scope>NUCLEOTIDE SEQUENCE</scope>
    <source>
        <strain evidence="1">SCG-B11WGA-EpuloA1</strain>
    </source>
</reference>
<keyword evidence="2" id="KW-1185">Reference proteome</keyword>
<sequence>MKLLRVPATSANVGPGFDTLALAFEWFLECYFTKLPENGMLEMKIEGFGKKDIPATKENIIYKAYARVFEYKDIEPYGLKININNNVPIARGMGSSSSAIVMGILVANSLLNNILTQDELLQLSYELEGHTDNITAALLGGFITSGVINGQVKAVKFNIPDNLICNLIVPEYELPTVEARKVLPSEISFKDAVQNNINTAMIVSSLSKGDLKLFAQFLTDYLSQPYRAPLVKGITKIQEIAKEHGFLGACISGAGPTIILFAEKSKPTDLEPIKKILKDEKINFTIYKDINFINYGGLDLLSKVRLNNC</sequence>
<proteinExistence type="predicted"/>
<gene>
    <name evidence="1" type="ORF">AN396_10995</name>
</gene>
<dbReference type="EMBL" id="LJDB01000090">
    <property type="protein sequence ID" value="ONI38292.1"/>
    <property type="molecule type" value="Genomic_DNA"/>
</dbReference>
<keyword evidence="1" id="KW-0418">Kinase</keyword>
<keyword evidence="1" id="KW-0808">Transferase</keyword>
<name>A0ACC8X8F5_9FIRM</name>
<organism evidence="1 2">
    <name type="scientific">Candidatus Epulonipiscium fishelsonii</name>
    <dbReference type="NCBI Taxonomy" id="77094"/>
    <lineage>
        <taxon>Bacteria</taxon>
        <taxon>Bacillati</taxon>
        <taxon>Bacillota</taxon>
        <taxon>Clostridia</taxon>
        <taxon>Lachnospirales</taxon>
        <taxon>Lachnospiraceae</taxon>
        <taxon>Candidatus Epulonipiscium</taxon>
    </lineage>
</organism>